<keyword evidence="2" id="KW-0378">Hydrolase</keyword>
<dbReference type="InterPro" id="IPR017808">
    <property type="entry name" value="EgtC"/>
</dbReference>
<dbReference type="CDD" id="cd01908">
    <property type="entry name" value="YafJ"/>
    <property type="match status" value="1"/>
</dbReference>
<comment type="catalytic activity">
    <reaction evidence="2">
        <text>gamma-L-glutamyl-hercynylcysteine S-oxide + H2O = S-(hercyn-2-yl)-L-cysteine S-oxide + L-glutamate</text>
        <dbReference type="Rhea" id="RHEA:42684"/>
        <dbReference type="ChEBI" id="CHEBI:15377"/>
        <dbReference type="ChEBI" id="CHEBI:29985"/>
        <dbReference type="ChEBI" id="CHEBI:82703"/>
        <dbReference type="ChEBI" id="CHEBI:82706"/>
        <dbReference type="EC" id="3.5.1.118"/>
    </reaction>
</comment>
<feature type="domain" description="Glutamine amidotransferase type-2" evidence="3">
    <location>
        <begin position="2"/>
        <end position="254"/>
    </location>
</feature>
<dbReference type="PANTHER" id="PTHR43187">
    <property type="entry name" value="GLUTAMINE AMIDOTRANSFERASE DUG3-RELATED"/>
    <property type="match status" value="1"/>
</dbReference>
<evidence type="ECO:0000259" key="3">
    <source>
        <dbReference type="PROSITE" id="PS51278"/>
    </source>
</evidence>
<dbReference type="GO" id="GO:0052699">
    <property type="term" value="P:ergothioneine biosynthetic process"/>
    <property type="evidence" value="ECO:0007669"/>
    <property type="project" value="UniProtKB-UniRule"/>
</dbReference>
<sequence>MCRHLAYVGEPCSPAGPVFEAPHSLLVQSYAPADMRRGGTVNADGFGLGWFDDEGETLWYRRPSPLWTDEALPAIANSLRTKAFLAAVRSGTPGMPVTEAACAPFAGDGWLFSHNGVVAGWPDSVAGLAEKLPTADLLRLEAPTDSALLWALLRRSLREGAEPAAAVAELLGSVVRAAPDSRMNLLLTDGEQLIGTAWTHALSLRRDGDSVLLASEPPDQEPGWTPVPHGHLVHARAGAVDLIDLRTDRSSERT</sequence>
<evidence type="ECO:0000256" key="2">
    <source>
        <dbReference type="HAMAP-Rule" id="MF_02036"/>
    </source>
</evidence>
<dbReference type="InParanoid" id="A0A263D1Q8"/>
<dbReference type="InterPro" id="IPR052373">
    <property type="entry name" value="Gamma-glu_amide_hydrolase"/>
</dbReference>
<name>A0A263D1Q8_9PSEU</name>
<dbReference type="InterPro" id="IPR026869">
    <property type="entry name" value="EgtC-like"/>
</dbReference>
<accession>A0A263D1Q8</accession>
<dbReference type="Pfam" id="PF13230">
    <property type="entry name" value="GATase_4"/>
    <property type="match status" value="1"/>
</dbReference>
<dbReference type="HAMAP" id="MF_02036">
    <property type="entry name" value="EgtC"/>
    <property type="match status" value="1"/>
</dbReference>
<dbReference type="SUPFAM" id="SSF56235">
    <property type="entry name" value="N-terminal nucleophile aminohydrolases (Ntn hydrolases)"/>
    <property type="match status" value="1"/>
</dbReference>
<comment type="caution">
    <text evidence="4">The sequence shown here is derived from an EMBL/GenBank/DDBJ whole genome shotgun (WGS) entry which is preliminary data.</text>
</comment>
<reference evidence="4 5" key="1">
    <citation type="submission" date="2017-07" db="EMBL/GenBank/DDBJ databases">
        <title>Amycolatopsis antarcticus sp. nov., isolated from the surface of an Antarcticus brown macroalga.</title>
        <authorList>
            <person name="Wang J."/>
            <person name="Leiva S."/>
            <person name="Huang J."/>
            <person name="Huang Y."/>
        </authorList>
    </citation>
    <scope>NUCLEOTIDE SEQUENCE [LARGE SCALE GENOMIC DNA]</scope>
    <source>
        <strain evidence="4 5">AU-G6</strain>
    </source>
</reference>
<dbReference type="EC" id="3.5.1.118" evidence="2"/>
<proteinExistence type="inferred from homology"/>
<dbReference type="RefSeq" id="WP_094863493.1">
    <property type="nucleotide sequence ID" value="NZ_NKYE01000008.1"/>
</dbReference>
<gene>
    <name evidence="2 4" type="primary">egtC</name>
    <name evidence="4" type="ORF">CFN78_15530</name>
</gene>
<dbReference type="InterPro" id="IPR017932">
    <property type="entry name" value="GATase_2_dom"/>
</dbReference>
<keyword evidence="1 2" id="KW-0315">Glutamine amidotransferase</keyword>
<organism evidence="4 5">
    <name type="scientific">Amycolatopsis antarctica</name>
    <dbReference type="NCBI Taxonomy" id="1854586"/>
    <lineage>
        <taxon>Bacteria</taxon>
        <taxon>Bacillati</taxon>
        <taxon>Actinomycetota</taxon>
        <taxon>Actinomycetes</taxon>
        <taxon>Pseudonocardiales</taxon>
        <taxon>Pseudonocardiaceae</taxon>
        <taxon>Amycolatopsis</taxon>
    </lineage>
</organism>
<dbReference type="InterPro" id="IPR029055">
    <property type="entry name" value="Ntn_hydrolases_N"/>
</dbReference>
<dbReference type="GO" id="GO:0016811">
    <property type="term" value="F:hydrolase activity, acting on carbon-nitrogen (but not peptide) bonds, in linear amides"/>
    <property type="evidence" value="ECO:0007669"/>
    <property type="project" value="UniProtKB-UniRule"/>
</dbReference>
<dbReference type="EMBL" id="NKYE01000008">
    <property type="protein sequence ID" value="OZM72393.1"/>
    <property type="molecule type" value="Genomic_DNA"/>
</dbReference>
<keyword evidence="5" id="KW-1185">Reference proteome</keyword>
<evidence type="ECO:0000313" key="5">
    <source>
        <dbReference type="Proteomes" id="UP000242444"/>
    </source>
</evidence>
<evidence type="ECO:0000313" key="4">
    <source>
        <dbReference type="EMBL" id="OZM72393.1"/>
    </source>
</evidence>
<dbReference type="InterPro" id="IPR032889">
    <property type="entry name" value="EgtC_Actinobacteria"/>
</dbReference>
<dbReference type="PANTHER" id="PTHR43187:SF2">
    <property type="entry name" value="GAMMA-GLUTAMYL-HERCYNYLCYSTEINE SULFOXIDE HYDROLASE"/>
    <property type="match status" value="1"/>
</dbReference>
<protein>
    <recommendedName>
        <fullName evidence="2">Gamma-glutamyl-hercynylcysteine sulfoxide hydrolase</fullName>
        <ecNumber evidence="2">3.5.1.118</ecNumber>
    </recommendedName>
    <alternativeName>
        <fullName evidence="2">Gamma-glutamyl hercynylcysteine S-oxide hydrolase</fullName>
    </alternativeName>
</protein>
<dbReference type="UniPathway" id="UPA01014"/>
<dbReference type="PROSITE" id="PS51278">
    <property type="entry name" value="GATASE_TYPE_2"/>
    <property type="match status" value="1"/>
</dbReference>
<evidence type="ECO:0000256" key="1">
    <source>
        <dbReference type="ARBA" id="ARBA00022962"/>
    </source>
</evidence>
<comment type="pathway">
    <text evidence="2">Amino-acid biosynthesis; ergothioneine biosynthesis.</text>
</comment>
<comment type="function">
    <text evidence="2">Catalyzes the hydrolysis of the gamma-glutamyl amide bond of hercynyl-gamma-L-glutamyl-L-cysteine sulfoxide to produce hercynylcysteine sulfoxide, a step in the biosynthesis pathway of ergothioneine.</text>
</comment>
<dbReference type="NCBIfam" id="TIGR03442">
    <property type="entry name" value="ergothioneine biosynthesis protein EgtC"/>
    <property type="match status" value="1"/>
</dbReference>
<dbReference type="AlphaFoldDB" id="A0A263D1Q8"/>
<dbReference type="OrthoDB" id="9804310at2"/>
<dbReference type="Gene3D" id="3.60.20.10">
    <property type="entry name" value="Glutamine Phosphoribosylpyrophosphate, subunit 1, domain 1"/>
    <property type="match status" value="1"/>
</dbReference>
<dbReference type="Proteomes" id="UP000242444">
    <property type="component" value="Unassembled WGS sequence"/>
</dbReference>